<dbReference type="Gene3D" id="2.60.120.10">
    <property type="entry name" value="Jelly Rolls"/>
    <property type="match status" value="1"/>
</dbReference>
<keyword evidence="3" id="KW-0804">Transcription</keyword>
<sequence>MSAAVGRLEPAGTLVRSSATGVAASAVDPWRDAPRRRFGHNAIIYAQDDVATHVHMVVSGLVRLSHLMEDGTLVVASFVPPGATFGELGVLDQQETCEMASAVGETLVASLPVARLRTLAAAAPALERELTRAVARRYRSYVESTRYLSLKSLPARLSQALLRLADELGTHTVVGNRRCKAIPPQITQTELGLMARGARGNINRILGTWQRRGWIACAERTIAILDPESLAGIALESE</sequence>
<evidence type="ECO:0000256" key="1">
    <source>
        <dbReference type="ARBA" id="ARBA00023015"/>
    </source>
</evidence>
<dbReference type="Pfam" id="PF00027">
    <property type="entry name" value="cNMP_binding"/>
    <property type="match status" value="1"/>
</dbReference>
<dbReference type="InterPro" id="IPR014710">
    <property type="entry name" value="RmlC-like_jellyroll"/>
</dbReference>
<dbReference type="RefSeq" id="WP_254743222.1">
    <property type="nucleotide sequence ID" value="NZ_JANCLU010000012.1"/>
</dbReference>
<keyword evidence="2" id="KW-0238">DNA-binding</keyword>
<evidence type="ECO:0000256" key="2">
    <source>
        <dbReference type="ARBA" id="ARBA00023125"/>
    </source>
</evidence>
<dbReference type="Pfam" id="PF13545">
    <property type="entry name" value="HTH_Crp_2"/>
    <property type="match status" value="1"/>
</dbReference>
<gene>
    <name evidence="6" type="ORF">NK718_13540</name>
</gene>
<proteinExistence type="predicted"/>
<accession>A0ABT1LDK6</accession>
<evidence type="ECO:0000259" key="4">
    <source>
        <dbReference type="PROSITE" id="PS50042"/>
    </source>
</evidence>
<dbReference type="InterPro" id="IPR012318">
    <property type="entry name" value="HTH_CRP"/>
</dbReference>
<dbReference type="PANTHER" id="PTHR24567">
    <property type="entry name" value="CRP FAMILY TRANSCRIPTIONAL REGULATORY PROTEIN"/>
    <property type="match status" value="1"/>
</dbReference>
<dbReference type="PROSITE" id="PS51063">
    <property type="entry name" value="HTH_CRP_2"/>
    <property type="match status" value="1"/>
</dbReference>
<dbReference type="InterPro" id="IPR036390">
    <property type="entry name" value="WH_DNA-bd_sf"/>
</dbReference>
<dbReference type="CDD" id="cd00038">
    <property type="entry name" value="CAP_ED"/>
    <property type="match status" value="1"/>
</dbReference>
<evidence type="ECO:0000259" key="5">
    <source>
        <dbReference type="PROSITE" id="PS51063"/>
    </source>
</evidence>
<reference evidence="6 7" key="1">
    <citation type="submission" date="2022-07" db="EMBL/GenBank/DDBJ databases">
        <authorList>
            <person name="Li W.-J."/>
            <person name="Deng Q.-Q."/>
        </authorList>
    </citation>
    <scope>NUCLEOTIDE SEQUENCE [LARGE SCALE GENOMIC DNA]</scope>
    <source>
        <strain evidence="6 7">SYSU M60028</strain>
    </source>
</reference>
<dbReference type="InterPro" id="IPR000595">
    <property type="entry name" value="cNMP-bd_dom"/>
</dbReference>
<protein>
    <submittedName>
        <fullName evidence="6">Crp/Fnr family transcriptional regulator</fullName>
    </submittedName>
</protein>
<keyword evidence="1" id="KW-0805">Transcription regulation</keyword>
<organism evidence="6 7">
    <name type="scientific">Alsobacter ponti</name>
    <dbReference type="NCBI Taxonomy" id="2962936"/>
    <lineage>
        <taxon>Bacteria</taxon>
        <taxon>Pseudomonadati</taxon>
        <taxon>Pseudomonadota</taxon>
        <taxon>Alphaproteobacteria</taxon>
        <taxon>Hyphomicrobiales</taxon>
        <taxon>Alsobacteraceae</taxon>
        <taxon>Alsobacter</taxon>
    </lineage>
</organism>
<comment type="caution">
    <text evidence="6">The sequence shown here is derived from an EMBL/GenBank/DDBJ whole genome shotgun (WGS) entry which is preliminary data.</text>
</comment>
<dbReference type="PANTHER" id="PTHR24567:SF68">
    <property type="entry name" value="DNA-BINDING TRANSCRIPTIONAL DUAL REGULATOR CRP"/>
    <property type="match status" value="1"/>
</dbReference>
<feature type="domain" description="Cyclic nucleotide-binding" evidence="4">
    <location>
        <begin position="44"/>
        <end position="137"/>
    </location>
</feature>
<dbReference type="InterPro" id="IPR018490">
    <property type="entry name" value="cNMP-bd_dom_sf"/>
</dbReference>
<dbReference type="Proteomes" id="UP001205890">
    <property type="component" value="Unassembled WGS sequence"/>
</dbReference>
<dbReference type="EMBL" id="JANCLU010000012">
    <property type="protein sequence ID" value="MCP8939544.1"/>
    <property type="molecule type" value="Genomic_DNA"/>
</dbReference>
<evidence type="ECO:0000313" key="6">
    <source>
        <dbReference type="EMBL" id="MCP8939544.1"/>
    </source>
</evidence>
<dbReference type="SUPFAM" id="SSF46785">
    <property type="entry name" value="Winged helix' DNA-binding domain"/>
    <property type="match status" value="1"/>
</dbReference>
<dbReference type="InterPro" id="IPR050397">
    <property type="entry name" value="Env_Response_Regulators"/>
</dbReference>
<dbReference type="PROSITE" id="PS50042">
    <property type="entry name" value="CNMP_BINDING_3"/>
    <property type="match status" value="1"/>
</dbReference>
<name>A0ABT1LDK6_9HYPH</name>
<dbReference type="SMART" id="SM00100">
    <property type="entry name" value="cNMP"/>
    <property type="match status" value="1"/>
</dbReference>
<dbReference type="SUPFAM" id="SSF51206">
    <property type="entry name" value="cAMP-binding domain-like"/>
    <property type="match status" value="1"/>
</dbReference>
<evidence type="ECO:0000313" key="7">
    <source>
        <dbReference type="Proteomes" id="UP001205890"/>
    </source>
</evidence>
<keyword evidence="7" id="KW-1185">Reference proteome</keyword>
<evidence type="ECO:0000256" key="3">
    <source>
        <dbReference type="ARBA" id="ARBA00023163"/>
    </source>
</evidence>
<feature type="domain" description="HTH crp-type" evidence="5">
    <location>
        <begin position="151"/>
        <end position="228"/>
    </location>
</feature>